<accession>A0A1M7QY45</accession>
<protein>
    <submittedName>
        <fullName evidence="1">Uncharacterized protein</fullName>
    </submittedName>
</protein>
<evidence type="ECO:0000313" key="1">
    <source>
        <dbReference type="EMBL" id="SHN36884.1"/>
    </source>
</evidence>
<dbReference type="OrthoDB" id="8775588at2"/>
<name>A0A1M7QY45_9BURK</name>
<reference evidence="2" key="1">
    <citation type="submission" date="2016-11" db="EMBL/GenBank/DDBJ databases">
        <authorList>
            <person name="Varghese N."/>
            <person name="Submissions S."/>
        </authorList>
    </citation>
    <scope>NUCLEOTIDE SEQUENCE [LARGE SCALE GENOMIC DNA]</scope>
    <source>
        <strain evidence="2">Sac-22</strain>
    </source>
</reference>
<dbReference type="EMBL" id="FRCX01000008">
    <property type="protein sequence ID" value="SHN36884.1"/>
    <property type="molecule type" value="Genomic_DNA"/>
</dbReference>
<dbReference type="STRING" id="551987.SAMN05192549_108235"/>
<proteinExistence type="predicted"/>
<organism evidence="1 2">
    <name type="scientific">Duganella sacchari</name>
    <dbReference type="NCBI Taxonomy" id="551987"/>
    <lineage>
        <taxon>Bacteria</taxon>
        <taxon>Pseudomonadati</taxon>
        <taxon>Pseudomonadota</taxon>
        <taxon>Betaproteobacteria</taxon>
        <taxon>Burkholderiales</taxon>
        <taxon>Oxalobacteraceae</taxon>
        <taxon>Telluria group</taxon>
        <taxon>Duganella</taxon>
    </lineage>
</organism>
<evidence type="ECO:0000313" key="2">
    <source>
        <dbReference type="Proteomes" id="UP000184339"/>
    </source>
</evidence>
<dbReference type="AlphaFoldDB" id="A0A1M7QY45"/>
<gene>
    <name evidence="1" type="ORF">SAMN05192549_108235</name>
</gene>
<dbReference type="RefSeq" id="WP_139260640.1">
    <property type="nucleotide sequence ID" value="NZ_FRCX01000008.1"/>
</dbReference>
<sequence length="180" mass="20007">MPVQFINDAEGRPLFVVIPYAEYARSSLSTTECEIAASPSLLSPDGLFIQLPHGGPGAQIDLRQFVDAWTRRGTISVLAVSKRRQTYASFEGEARNGLDAIVRRCFLPDDSPYKNTMQATTAVVDAFVETGIFSLSIESMPGYYRPVQCIRINEENAVAFLQQHGRPTHPLDVHDFVLPY</sequence>
<dbReference type="Proteomes" id="UP000184339">
    <property type="component" value="Unassembled WGS sequence"/>
</dbReference>
<keyword evidence="2" id="KW-1185">Reference proteome</keyword>